<dbReference type="PANTHER" id="PTHR38742:SF1">
    <property type="entry name" value="SECRETED PROTEIN C"/>
    <property type="match status" value="1"/>
</dbReference>
<name>A0A078B8V0_STYLE</name>
<dbReference type="EMBL" id="CCKQ01018841">
    <property type="protein sequence ID" value="CDW90839.1"/>
    <property type="molecule type" value="Genomic_DNA"/>
</dbReference>
<dbReference type="Proteomes" id="UP000039865">
    <property type="component" value="Unassembled WGS sequence"/>
</dbReference>
<evidence type="ECO:0000313" key="2">
    <source>
        <dbReference type="Proteomes" id="UP000039865"/>
    </source>
</evidence>
<accession>A0A078B8V0</accession>
<evidence type="ECO:0000313" key="1">
    <source>
        <dbReference type="EMBL" id="CDW90839.1"/>
    </source>
</evidence>
<sequence>MFNGALNQEVNIVDQCIKDSGKLSIDITNIYKGFSAHSLSGYKDGIIALSDTLKAIPDAVKDCQEIKIDPEQIQSMADIIQHPLSMIVNVGKNLVINGVDILFDVSDALQAFSKQDFVGFGKALGKALQTIFKHAPYQVQVSNQMEDEFFQGFFSALGQQKDFNYVDFQKLFHNLGDQVYTPSGQTIEQIRLSEGDQRLNTEIALKTIAQSLSDAAGILVVPQRHLITQIQENEINQFSSCIKSAKITHSSEEINNMLIDSIRTYKDKYMNGVGAIVGKLALEACPQSTQDLFLTQ</sequence>
<reference evidence="1 2" key="1">
    <citation type="submission" date="2014-06" db="EMBL/GenBank/DDBJ databases">
        <authorList>
            <person name="Swart Estienne"/>
        </authorList>
    </citation>
    <scope>NUCLEOTIDE SEQUENCE [LARGE SCALE GENOMIC DNA]</scope>
    <source>
        <strain evidence="1 2">130c</strain>
    </source>
</reference>
<organism evidence="1 2">
    <name type="scientific">Stylonychia lemnae</name>
    <name type="common">Ciliate</name>
    <dbReference type="NCBI Taxonomy" id="5949"/>
    <lineage>
        <taxon>Eukaryota</taxon>
        <taxon>Sar</taxon>
        <taxon>Alveolata</taxon>
        <taxon>Ciliophora</taxon>
        <taxon>Intramacronucleata</taxon>
        <taxon>Spirotrichea</taxon>
        <taxon>Stichotrichia</taxon>
        <taxon>Sporadotrichida</taxon>
        <taxon>Oxytrichidae</taxon>
        <taxon>Stylonychinae</taxon>
        <taxon>Stylonychia</taxon>
    </lineage>
</organism>
<proteinExistence type="predicted"/>
<dbReference type="PANTHER" id="PTHR38742">
    <property type="entry name" value="PROTEIN GP17"/>
    <property type="match status" value="1"/>
</dbReference>
<dbReference type="InParanoid" id="A0A078B8V0"/>
<dbReference type="AlphaFoldDB" id="A0A078B8V0"/>
<keyword evidence="2" id="KW-1185">Reference proteome</keyword>
<protein>
    <submittedName>
        <fullName evidence="1">Uncharacterized protein</fullName>
    </submittedName>
</protein>
<dbReference type="OrthoDB" id="292893at2759"/>
<gene>
    <name evidence="1" type="primary">Contig8754.g9345</name>
    <name evidence="1" type="ORF">STYLEM_19986</name>
</gene>